<evidence type="ECO:0008006" key="3">
    <source>
        <dbReference type="Google" id="ProtNLM"/>
    </source>
</evidence>
<dbReference type="Pfam" id="PF12686">
    <property type="entry name" value="DUF3800"/>
    <property type="match status" value="1"/>
</dbReference>
<sequence>MLSGAHLSELSIFADESGEWGKLSECYLITLVLHVQSDSVAEHIDKYERHLADSGLPDIPFHAGPLFNGHDGYEDISFADRKRLFFAFFTLARNLPFRYVTFAHLKTMFDGNKIRFEAQLKRDLADFFLSHLDEFQSYEIIKVYYDNGQQIVANALKTSISYALSKETVVYRDAQPKDYRLEQAADLMCTVELTALKFDKGTETATDRKIFKNRRDFRKNYLKILRRKQF</sequence>
<dbReference type="HOGENOM" id="CLU_099776_0_0_11"/>
<name>D4BNS0_BIFBR</name>
<dbReference type="InterPro" id="IPR024524">
    <property type="entry name" value="DUF3800"/>
</dbReference>
<evidence type="ECO:0000313" key="1">
    <source>
        <dbReference type="EMBL" id="EFE89307.1"/>
    </source>
</evidence>
<dbReference type="PATRIC" id="fig|518634.7.peg.797"/>
<comment type="caution">
    <text evidence="1">The sequence shown here is derived from an EMBL/GenBank/DDBJ whole genome shotgun (WGS) entry which is preliminary data.</text>
</comment>
<dbReference type="EMBL" id="ACCG02000009">
    <property type="protein sequence ID" value="EFE89307.1"/>
    <property type="molecule type" value="Genomic_DNA"/>
</dbReference>
<accession>D4BNS0</accession>
<dbReference type="Proteomes" id="UP000003191">
    <property type="component" value="Unassembled WGS sequence"/>
</dbReference>
<keyword evidence="2" id="KW-1185">Reference proteome</keyword>
<evidence type="ECO:0000313" key="2">
    <source>
        <dbReference type="Proteomes" id="UP000003191"/>
    </source>
</evidence>
<dbReference type="AlphaFoldDB" id="D4BNS0"/>
<proteinExistence type="predicted"/>
<gene>
    <name evidence="1" type="ORF">BIFBRE_03723</name>
</gene>
<reference evidence="1 2" key="1">
    <citation type="submission" date="2010-02" db="EMBL/GenBank/DDBJ databases">
        <authorList>
            <person name="Weinstock G."/>
            <person name="Sodergren E."/>
            <person name="Clifton S."/>
            <person name="Fulton L."/>
            <person name="Fulton B."/>
            <person name="Courtney L."/>
            <person name="Fronick C."/>
            <person name="Harrison M."/>
            <person name="Strong C."/>
            <person name="Farmer C."/>
            <person name="Delahaunty K."/>
            <person name="Markovic C."/>
            <person name="Hall O."/>
            <person name="Minx P."/>
            <person name="Tomlinson C."/>
            <person name="Mitreva M."/>
            <person name="Nelson J."/>
            <person name="Hou S."/>
            <person name="Wollam A."/>
            <person name="Pepin K.H."/>
            <person name="Johnson M."/>
            <person name="Bhonagiri V."/>
            <person name="Zhang X."/>
            <person name="Suruliraj S."/>
            <person name="Warren W."/>
            <person name="Chinwalla A."/>
            <person name="Mardis E.R."/>
            <person name="Wilson R.K."/>
        </authorList>
    </citation>
    <scope>NUCLEOTIDE SEQUENCE [LARGE SCALE GENOMIC DNA]</scope>
    <source>
        <strain evidence="1 2">DSM 20213</strain>
    </source>
</reference>
<organism evidence="1 2">
    <name type="scientific">Bifidobacterium breve DSM 20213 = JCM 1192</name>
    <dbReference type="NCBI Taxonomy" id="518634"/>
    <lineage>
        <taxon>Bacteria</taxon>
        <taxon>Bacillati</taxon>
        <taxon>Actinomycetota</taxon>
        <taxon>Actinomycetes</taxon>
        <taxon>Bifidobacteriales</taxon>
        <taxon>Bifidobacteriaceae</taxon>
        <taxon>Bifidobacterium</taxon>
    </lineage>
</organism>
<protein>
    <recommendedName>
        <fullName evidence="3">DUF3800 domain-containing protein</fullName>
    </recommendedName>
</protein>